<dbReference type="AlphaFoldDB" id="A0A935MR96"/>
<gene>
    <name evidence="1" type="ORF">IPJ38_12040</name>
</gene>
<evidence type="ECO:0000313" key="2">
    <source>
        <dbReference type="Proteomes" id="UP000739411"/>
    </source>
</evidence>
<organism evidence="1 2">
    <name type="scientific">Candidatus Dechloromonas phosphorivorans</name>
    <dbReference type="NCBI Taxonomy" id="2899244"/>
    <lineage>
        <taxon>Bacteria</taxon>
        <taxon>Pseudomonadati</taxon>
        <taxon>Pseudomonadota</taxon>
        <taxon>Betaproteobacteria</taxon>
        <taxon>Rhodocyclales</taxon>
        <taxon>Azonexaceae</taxon>
        <taxon>Dechloromonas</taxon>
    </lineage>
</organism>
<dbReference type="Proteomes" id="UP000739411">
    <property type="component" value="Unassembled WGS sequence"/>
</dbReference>
<proteinExistence type="predicted"/>
<dbReference type="EMBL" id="JADJMS010000024">
    <property type="protein sequence ID" value="MBK7415728.1"/>
    <property type="molecule type" value="Genomic_DNA"/>
</dbReference>
<protein>
    <submittedName>
        <fullName evidence="1">Uncharacterized protein</fullName>
    </submittedName>
</protein>
<sequence>MSLDRYEPLFFNANFKEAASAGGLVAYRGELILQEGEVADANGRRKPPTEVLKQAVLLGAADGLKLIVGSLDELQQFPYVLEKFGAEFNAGTIAVFFTVNIPNAFSTIANGATVAFIPLVQGMVWNELADLVALDKGDFKGLSAADKVATVYTALKSYKFKSPAMSLDDALKTTNNAKRETHGAI</sequence>
<comment type="caution">
    <text evidence="1">The sequence shown here is derived from an EMBL/GenBank/DDBJ whole genome shotgun (WGS) entry which is preliminary data.</text>
</comment>
<reference evidence="1 2" key="1">
    <citation type="submission" date="2020-10" db="EMBL/GenBank/DDBJ databases">
        <title>Connecting structure to function with the recovery of over 1000 high-quality activated sludge metagenome-assembled genomes encoding full-length rRNA genes using long-read sequencing.</title>
        <authorList>
            <person name="Singleton C.M."/>
            <person name="Petriglieri F."/>
            <person name="Kristensen J.M."/>
            <person name="Kirkegaard R.H."/>
            <person name="Michaelsen T.Y."/>
            <person name="Andersen M.H."/>
            <person name="Karst S.M."/>
            <person name="Dueholm M.S."/>
            <person name="Nielsen P.H."/>
            <person name="Albertsen M."/>
        </authorList>
    </citation>
    <scope>NUCLEOTIDE SEQUENCE [LARGE SCALE GENOMIC DNA]</scope>
    <source>
        <strain evidence="1">EsbW_18-Q3-R4-48_BATAC.463</strain>
    </source>
</reference>
<name>A0A935MR96_9RHOO</name>
<evidence type="ECO:0000313" key="1">
    <source>
        <dbReference type="EMBL" id="MBK7415728.1"/>
    </source>
</evidence>
<accession>A0A935MR96</accession>